<reference evidence="1" key="2">
    <citation type="journal article" date="2022" name="New Phytol.">
        <title>Evolutionary transition to the ectomycorrhizal habit in the genomes of a hyperdiverse lineage of mushroom-forming fungi.</title>
        <authorList>
            <person name="Looney B."/>
            <person name="Miyauchi S."/>
            <person name="Morin E."/>
            <person name="Drula E."/>
            <person name="Courty P.E."/>
            <person name="Kohler A."/>
            <person name="Kuo A."/>
            <person name="LaButti K."/>
            <person name="Pangilinan J."/>
            <person name="Lipzen A."/>
            <person name="Riley R."/>
            <person name="Andreopoulos W."/>
            <person name="He G."/>
            <person name="Johnson J."/>
            <person name="Nolan M."/>
            <person name="Tritt A."/>
            <person name="Barry K.W."/>
            <person name="Grigoriev I.V."/>
            <person name="Nagy L.G."/>
            <person name="Hibbett D."/>
            <person name="Henrissat B."/>
            <person name="Matheny P.B."/>
            <person name="Labbe J."/>
            <person name="Martin F.M."/>
        </authorList>
    </citation>
    <scope>NUCLEOTIDE SEQUENCE</scope>
    <source>
        <strain evidence="1">EC-137</strain>
    </source>
</reference>
<gene>
    <name evidence="1" type="ORF">K488DRAFT_34882</name>
</gene>
<keyword evidence="2" id="KW-1185">Reference proteome</keyword>
<sequence>MPELRAIAAAMVSMIVSLGTVYSILHSTFLDTSNPFITNNHHLSGTHYFASKTNLLNTVFLKRAWGWTTVFFLPLFLTAAPQHRLRRAAQYLVATISWLAFTAWFFGPALLERVTLLTGGICLVHLEDCLDVPVPVEYCLNRERISYASHPHLFPTPFQAFEGSPRMPRLRRGHDVSGHIFLLTLSALFLGDQIRQSILQTTRRRRSWPLAYALFGAQALFHLWLISLWITSVYYHTAAEKFSGLALGFAVFGITQVPLWLSRE</sequence>
<reference evidence="1" key="1">
    <citation type="submission" date="2021-02" db="EMBL/GenBank/DDBJ databases">
        <authorList>
            <consortium name="DOE Joint Genome Institute"/>
            <person name="Ahrendt S."/>
            <person name="Looney B.P."/>
            <person name="Miyauchi S."/>
            <person name="Morin E."/>
            <person name="Drula E."/>
            <person name="Courty P.E."/>
            <person name="Chicoki N."/>
            <person name="Fauchery L."/>
            <person name="Kohler A."/>
            <person name="Kuo A."/>
            <person name="Labutti K."/>
            <person name="Pangilinan J."/>
            <person name="Lipzen A."/>
            <person name="Riley R."/>
            <person name="Andreopoulos W."/>
            <person name="He G."/>
            <person name="Johnson J."/>
            <person name="Barry K.W."/>
            <person name="Grigoriev I.V."/>
            <person name="Nagy L."/>
            <person name="Hibbett D."/>
            <person name="Henrissat B."/>
            <person name="Matheny P.B."/>
            <person name="Labbe J."/>
            <person name="Martin F."/>
        </authorList>
    </citation>
    <scope>NUCLEOTIDE SEQUENCE</scope>
    <source>
        <strain evidence="1">EC-137</strain>
    </source>
</reference>
<proteinExistence type="predicted"/>
<name>A0ACB8QEH6_9AGAM</name>
<evidence type="ECO:0000313" key="2">
    <source>
        <dbReference type="Proteomes" id="UP000814128"/>
    </source>
</evidence>
<organism evidence="1 2">
    <name type="scientific">Vararia minispora EC-137</name>
    <dbReference type="NCBI Taxonomy" id="1314806"/>
    <lineage>
        <taxon>Eukaryota</taxon>
        <taxon>Fungi</taxon>
        <taxon>Dikarya</taxon>
        <taxon>Basidiomycota</taxon>
        <taxon>Agaricomycotina</taxon>
        <taxon>Agaricomycetes</taxon>
        <taxon>Russulales</taxon>
        <taxon>Lachnocladiaceae</taxon>
        <taxon>Vararia</taxon>
    </lineage>
</organism>
<evidence type="ECO:0000313" key="1">
    <source>
        <dbReference type="EMBL" id="KAI0030003.1"/>
    </source>
</evidence>
<dbReference type="Proteomes" id="UP000814128">
    <property type="component" value="Unassembled WGS sequence"/>
</dbReference>
<protein>
    <submittedName>
        <fullName evidence="1">Inositol phospholipid synthesis and fat-storage-inducing TM-domain-containing protein</fullName>
    </submittedName>
</protein>
<feature type="non-terminal residue" evidence="1">
    <location>
        <position position="264"/>
    </location>
</feature>
<dbReference type="EMBL" id="MU273645">
    <property type="protein sequence ID" value="KAI0030003.1"/>
    <property type="molecule type" value="Genomic_DNA"/>
</dbReference>
<comment type="caution">
    <text evidence="1">The sequence shown here is derived from an EMBL/GenBank/DDBJ whole genome shotgun (WGS) entry which is preliminary data.</text>
</comment>
<accession>A0ACB8QEH6</accession>